<dbReference type="Proteomes" id="UP001597221">
    <property type="component" value="Unassembled WGS sequence"/>
</dbReference>
<dbReference type="PANTHER" id="PTHR11011">
    <property type="entry name" value="MALE STERILITY PROTEIN 2-RELATED"/>
    <property type="match status" value="1"/>
</dbReference>
<dbReference type="EMBL" id="JBHUDE010000046">
    <property type="protein sequence ID" value="MFD1608049.1"/>
    <property type="molecule type" value="Genomic_DNA"/>
</dbReference>
<protein>
    <submittedName>
        <fullName evidence="2">SDR family oxidoreductase</fullName>
    </submittedName>
</protein>
<name>A0ABW4HR94_9BACI</name>
<sequence>MEDSIFITGYPGFLAQNLVEQIIKDHGQTIQNIYLLVLPKEMEKAQIELNHFTSRTATDRNIFTIVPGDITKTGLGMIEETAKEIENSVTHLFHLAAIYDLAVPESLAYEVNVHGTKLVTEWARKITQLKRYVYFSTAYVSGTREGRIYETELQMGQSFKNHYERTKYEAEIIVEKAKVDLPTTIIRPGIVRGHSQTGETTKFDGIYFMLNLFDRLALSPVLPYLGDGHVEGNFVPVDYVLKASSYLAFQKVGIGKTYHLTDPEPYSMRQLYQMLAESYLGREPKGQISLELASLPLNFSNIKKWLKVEKEALAYFKIDSSYDCTQAVTDLKDADIVCPDFKVSIYSMIDFYRKYKHDYNKHIL</sequence>
<dbReference type="Gene3D" id="3.40.50.720">
    <property type="entry name" value="NAD(P)-binding Rossmann-like Domain"/>
    <property type="match status" value="1"/>
</dbReference>
<feature type="domain" description="Thioester reductase (TE)" evidence="1">
    <location>
        <begin position="7"/>
        <end position="243"/>
    </location>
</feature>
<dbReference type="RefSeq" id="WP_251512171.1">
    <property type="nucleotide sequence ID" value="NZ_JAMBON010000004.1"/>
</dbReference>
<dbReference type="InterPro" id="IPR036291">
    <property type="entry name" value="NAD(P)-bd_dom_sf"/>
</dbReference>
<proteinExistence type="predicted"/>
<evidence type="ECO:0000259" key="1">
    <source>
        <dbReference type="Pfam" id="PF07993"/>
    </source>
</evidence>
<dbReference type="InterPro" id="IPR026055">
    <property type="entry name" value="FAR"/>
</dbReference>
<dbReference type="PANTHER" id="PTHR11011:SF45">
    <property type="entry name" value="FATTY ACYL-COA REDUCTASE CG8306-RELATED"/>
    <property type="match status" value="1"/>
</dbReference>
<dbReference type="SUPFAM" id="SSF51735">
    <property type="entry name" value="NAD(P)-binding Rossmann-fold domains"/>
    <property type="match status" value="1"/>
</dbReference>
<organism evidence="2 3">
    <name type="scientific">Oceanobacillus luteolus</name>
    <dbReference type="NCBI Taxonomy" id="1274358"/>
    <lineage>
        <taxon>Bacteria</taxon>
        <taxon>Bacillati</taxon>
        <taxon>Bacillota</taxon>
        <taxon>Bacilli</taxon>
        <taxon>Bacillales</taxon>
        <taxon>Bacillaceae</taxon>
        <taxon>Oceanobacillus</taxon>
    </lineage>
</organism>
<evidence type="ECO:0000313" key="2">
    <source>
        <dbReference type="EMBL" id="MFD1608049.1"/>
    </source>
</evidence>
<reference evidence="3" key="1">
    <citation type="journal article" date="2019" name="Int. J. Syst. Evol. Microbiol.">
        <title>The Global Catalogue of Microorganisms (GCM) 10K type strain sequencing project: providing services to taxonomists for standard genome sequencing and annotation.</title>
        <authorList>
            <consortium name="The Broad Institute Genomics Platform"/>
            <consortium name="The Broad Institute Genome Sequencing Center for Infectious Disease"/>
            <person name="Wu L."/>
            <person name="Ma J."/>
        </authorList>
    </citation>
    <scope>NUCLEOTIDE SEQUENCE [LARGE SCALE GENOMIC DNA]</scope>
    <source>
        <strain evidence="3">CGMCC 1.12376</strain>
    </source>
</reference>
<evidence type="ECO:0000313" key="3">
    <source>
        <dbReference type="Proteomes" id="UP001597221"/>
    </source>
</evidence>
<dbReference type="Pfam" id="PF07993">
    <property type="entry name" value="NAD_binding_4"/>
    <property type="match status" value="1"/>
</dbReference>
<keyword evidence="3" id="KW-1185">Reference proteome</keyword>
<comment type="caution">
    <text evidence="2">The sequence shown here is derived from an EMBL/GenBank/DDBJ whole genome shotgun (WGS) entry which is preliminary data.</text>
</comment>
<accession>A0ABW4HR94</accession>
<dbReference type="InterPro" id="IPR013120">
    <property type="entry name" value="FAR_NAD-bd"/>
</dbReference>
<gene>
    <name evidence="2" type="ORF">ACFSBH_10315</name>
</gene>
<dbReference type="CDD" id="cd05263">
    <property type="entry name" value="MupV_like_SDR_e"/>
    <property type="match status" value="1"/>
</dbReference>